<dbReference type="Gene3D" id="3.40.80.10">
    <property type="entry name" value="Peptidoglycan recognition protein-like"/>
    <property type="match status" value="1"/>
</dbReference>
<dbReference type="PANTHER" id="PTHR11022">
    <property type="entry name" value="PEPTIDOGLYCAN RECOGNITION PROTEIN"/>
    <property type="match status" value="1"/>
</dbReference>
<protein>
    <submittedName>
        <fullName evidence="4">Peptidoglycan recognition protein family protein</fullName>
    </submittedName>
</protein>
<feature type="domain" description="N-acetylmuramoyl-L-alanine amidase" evidence="2">
    <location>
        <begin position="9"/>
        <end position="136"/>
    </location>
</feature>
<feature type="domain" description="Peptidoglycan recognition protein family" evidence="3">
    <location>
        <begin position="3"/>
        <end position="128"/>
    </location>
</feature>
<dbReference type="InterPro" id="IPR006619">
    <property type="entry name" value="PGRP_domain_met/bac"/>
</dbReference>
<organism evidence="4 5">
    <name type="scientific">Clostridium sardiniense</name>
    <name type="common">Clostridium absonum</name>
    <dbReference type="NCBI Taxonomy" id="29369"/>
    <lineage>
        <taxon>Bacteria</taxon>
        <taxon>Bacillati</taxon>
        <taxon>Bacillota</taxon>
        <taxon>Clostridia</taxon>
        <taxon>Eubacteriales</taxon>
        <taxon>Clostridiaceae</taxon>
        <taxon>Clostridium</taxon>
    </lineage>
</organism>
<dbReference type="EMBL" id="JAIKTU010000001">
    <property type="protein sequence ID" value="MBY0754165.1"/>
    <property type="molecule type" value="Genomic_DNA"/>
</dbReference>
<comment type="caution">
    <text evidence="4">The sequence shown here is derived from an EMBL/GenBank/DDBJ whole genome shotgun (WGS) entry which is preliminary data.</text>
</comment>
<name>A0ABS7KTM0_CLOSR</name>
<dbReference type="InterPro" id="IPR036505">
    <property type="entry name" value="Amidase/PGRP_sf"/>
</dbReference>
<dbReference type="Proteomes" id="UP001299068">
    <property type="component" value="Unassembled WGS sequence"/>
</dbReference>
<dbReference type="SMART" id="SM00644">
    <property type="entry name" value="Ami_2"/>
    <property type="match status" value="1"/>
</dbReference>
<dbReference type="SUPFAM" id="SSF55846">
    <property type="entry name" value="N-acetylmuramoyl-L-alanine amidase-like"/>
    <property type="match status" value="1"/>
</dbReference>
<dbReference type="RefSeq" id="WP_221858670.1">
    <property type="nucleotide sequence ID" value="NZ_JAUSWD010000002.1"/>
</dbReference>
<proteinExistence type="inferred from homology"/>
<dbReference type="InterPro" id="IPR015510">
    <property type="entry name" value="PGRP"/>
</dbReference>
<evidence type="ECO:0000256" key="1">
    <source>
        <dbReference type="ARBA" id="ARBA00007553"/>
    </source>
</evidence>
<evidence type="ECO:0000313" key="4">
    <source>
        <dbReference type="EMBL" id="MBY0754165.1"/>
    </source>
</evidence>
<keyword evidence="5" id="KW-1185">Reference proteome</keyword>
<evidence type="ECO:0000259" key="2">
    <source>
        <dbReference type="SMART" id="SM00644"/>
    </source>
</evidence>
<evidence type="ECO:0000313" key="5">
    <source>
        <dbReference type="Proteomes" id="UP001299068"/>
    </source>
</evidence>
<dbReference type="SMART" id="SM00701">
    <property type="entry name" value="PGRP"/>
    <property type="match status" value="1"/>
</dbReference>
<dbReference type="InterPro" id="IPR002502">
    <property type="entry name" value="Amidase_domain"/>
</dbReference>
<dbReference type="Pfam" id="PF01510">
    <property type="entry name" value="Amidase_2"/>
    <property type="match status" value="1"/>
</dbReference>
<sequence>MYIKRDVVKFDKELEELKKPSLIIIHHTEEIGWDIHKVHNYHKTLGWEGIGYNYFIEENGTIIEGRGMHIGAHTKGFNNKSIGICLNGNFDLSYPSKEQIKSLCNMCNMLMNKYNIPIERVIGHREVEGVTKSCPGYYFNMNEFRRYLFNGLLL</sequence>
<dbReference type="CDD" id="cd06583">
    <property type="entry name" value="PGRP"/>
    <property type="match status" value="1"/>
</dbReference>
<dbReference type="PANTHER" id="PTHR11022:SF41">
    <property type="entry name" value="PEPTIDOGLYCAN-RECOGNITION PROTEIN LC-RELATED"/>
    <property type="match status" value="1"/>
</dbReference>
<evidence type="ECO:0000259" key="3">
    <source>
        <dbReference type="SMART" id="SM00701"/>
    </source>
</evidence>
<gene>
    <name evidence="4" type="ORF">K5V21_01720</name>
</gene>
<reference evidence="4 5" key="1">
    <citation type="journal article" date="2021" name="Cell Host Microbe">
        <title>in vivo commensal control of Clostridioides difficile virulence.</title>
        <authorList>
            <person name="Girinathan B.P."/>
            <person name="Dibenedetto N."/>
            <person name="Worley J.N."/>
            <person name="Peltier J."/>
            <person name="Arrieta-Ortiz M.L."/>
            <person name="Rupa Christinal Immanuel S."/>
            <person name="Lavin R."/>
            <person name="Delaney M.L."/>
            <person name="Cummins C."/>
            <person name="Hoffmann M."/>
            <person name="Luo Y."/>
            <person name="Gonzalez-Escalona N."/>
            <person name="Allard M."/>
            <person name="Onderdonk A.B."/>
            <person name="Gerber G.K."/>
            <person name="Sonenshein A.L."/>
            <person name="Baliga N."/>
            <person name="Dupuy B."/>
            <person name="Bry L."/>
        </authorList>
    </citation>
    <scope>NUCLEOTIDE SEQUENCE [LARGE SCALE GENOMIC DNA]</scope>
    <source>
        <strain evidence="4 5">DSM 599</strain>
    </source>
</reference>
<accession>A0ABS7KTM0</accession>
<comment type="similarity">
    <text evidence="1">Belongs to the N-acetylmuramoyl-L-alanine amidase 2 family.</text>
</comment>